<dbReference type="InterPro" id="IPR000626">
    <property type="entry name" value="Ubiquitin-like_dom"/>
</dbReference>
<feature type="domain" description="Ubiquitin-like" evidence="1">
    <location>
        <begin position="129"/>
        <end position="205"/>
    </location>
</feature>
<proteinExistence type="predicted"/>
<dbReference type="Pfam" id="PF00240">
    <property type="entry name" value="ubiquitin"/>
    <property type="match status" value="1"/>
</dbReference>
<dbReference type="EMBL" id="FJUW01000002">
    <property type="protein sequence ID" value="CZS88943.1"/>
    <property type="molecule type" value="Genomic_DNA"/>
</dbReference>
<dbReference type="SUPFAM" id="SSF54236">
    <property type="entry name" value="Ubiquitin-like"/>
    <property type="match status" value="1"/>
</dbReference>
<dbReference type="Proteomes" id="UP000178129">
    <property type="component" value="Unassembled WGS sequence"/>
</dbReference>
<dbReference type="AlphaFoldDB" id="A0A1E1JT35"/>
<reference evidence="3" key="1">
    <citation type="submission" date="2016-03" db="EMBL/GenBank/DDBJ databases">
        <authorList>
            <person name="Ploux O."/>
        </authorList>
    </citation>
    <scope>NUCLEOTIDE SEQUENCE [LARGE SCALE GENOMIC DNA]</scope>
    <source>
        <strain evidence="3">UK7</strain>
    </source>
</reference>
<gene>
    <name evidence="2" type="ORF">RCO7_04616</name>
</gene>
<evidence type="ECO:0000313" key="3">
    <source>
        <dbReference type="Proteomes" id="UP000178129"/>
    </source>
</evidence>
<dbReference type="PROSITE" id="PS50053">
    <property type="entry name" value="UBIQUITIN_2"/>
    <property type="match status" value="1"/>
</dbReference>
<evidence type="ECO:0000259" key="1">
    <source>
        <dbReference type="PROSITE" id="PS50053"/>
    </source>
</evidence>
<protein>
    <recommendedName>
        <fullName evidence="1">Ubiquitin-like domain-containing protein</fullName>
    </recommendedName>
</protein>
<accession>A0A1E1JT35</accession>
<organism evidence="2 3">
    <name type="scientific">Rhynchosporium graminicola</name>
    <dbReference type="NCBI Taxonomy" id="2792576"/>
    <lineage>
        <taxon>Eukaryota</taxon>
        <taxon>Fungi</taxon>
        <taxon>Dikarya</taxon>
        <taxon>Ascomycota</taxon>
        <taxon>Pezizomycotina</taxon>
        <taxon>Leotiomycetes</taxon>
        <taxon>Helotiales</taxon>
        <taxon>Ploettnerulaceae</taxon>
        <taxon>Rhynchosporium</taxon>
    </lineage>
</organism>
<keyword evidence="3" id="KW-1185">Reference proteome</keyword>
<name>A0A1E1JT35_9HELO</name>
<dbReference type="InParanoid" id="A0A1E1JT35"/>
<dbReference type="STRING" id="914237.A0A1E1JT35"/>
<evidence type="ECO:0000313" key="2">
    <source>
        <dbReference type="EMBL" id="CZS88943.1"/>
    </source>
</evidence>
<sequence length="205" mass="23254">MSSSAAIHEESRRPYQHMMHKIPEGIEFLFSDRLPSSVDATAQQLAAIYGLVKEKVIEEFPRLMAIKTFTADEDGTKIMPSDLSITEPEADQEARALRIATMKCLYKNFFGAEPLSPNYTQVHSSPDRITIVFVHLGGPTYSMSLPRRSTVLEVKKQIQAKRGKPVDGPYYQMFYTSKEPEAPLVDWITLEEYGFEDSDAIHLYT</sequence>
<dbReference type="Gene3D" id="3.10.20.90">
    <property type="entry name" value="Phosphatidylinositol 3-kinase Catalytic Subunit, Chain A, domain 1"/>
    <property type="match status" value="1"/>
</dbReference>
<dbReference type="InterPro" id="IPR029071">
    <property type="entry name" value="Ubiquitin-like_domsf"/>
</dbReference>
<comment type="caution">
    <text evidence="2">The sequence shown here is derived from an EMBL/GenBank/DDBJ whole genome shotgun (WGS) entry which is preliminary data.</text>
</comment>
<dbReference type="CDD" id="cd17039">
    <property type="entry name" value="Ubl_ubiquitin_like"/>
    <property type="match status" value="1"/>
</dbReference>